<dbReference type="OMA" id="CCATRAI"/>
<dbReference type="Gene3D" id="3.30.420.10">
    <property type="entry name" value="Ribonuclease H-like superfamily/Ribonuclease H"/>
    <property type="match status" value="1"/>
</dbReference>
<dbReference type="PANTHER" id="PTHR47331">
    <property type="entry name" value="PHD-TYPE DOMAIN-CONTAINING PROTEIN"/>
    <property type="match status" value="1"/>
</dbReference>
<dbReference type="PROSITE" id="PS50994">
    <property type="entry name" value="INTEGRASE"/>
    <property type="match status" value="1"/>
</dbReference>
<evidence type="ECO:0000259" key="1">
    <source>
        <dbReference type="PROSITE" id="PS50994"/>
    </source>
</evidence>
<dbReference type="InterPro" id="IPR012337">
    <property type="entry name" value="RNaseH-like_sf"/>
</dbReference>
<dbReference type="GO" id="GO:0003676">
    <property type="term" value="F:nucleic acid binding"/>
    <property type="evidence" value="ECO:0007669"/>
    <property type="project" value="InterPro"/>
</dbReference>
<keyword evidence="2" id="KW-1185">Reference proteome</keyword>
<dbReference type="SUPFAM" id="SSF53098">
    <property type="entry name" value="Ribonuclease H-like"/>
    <property type="match status" value="1"/>
</dbReference>
<accession>A0A7I4Z512</accession>
<proteinExistence type="predicted"/>
<dbReference type="OrthoDB" id="8019190at2759"/>
<dbReference type="InterPro" id="IPR001584">
    <property type="entry name" value="Integrase_cat-core"/>
</dbReference>
<dbReference type="GO" id="GO:0015074">
    <property type="term" value="P:DNA integration"/>
    <property type="evidence" value="ECO:0007669"/>
    <property type="project" value="InterPro"/>
</dbReference>
<organism evidence="2 3">
    <name type="scientific">Haemonchus contortus</name>
    <name type="common">Barber pole worm</name>
    <dbReference type="NCBI Taxonomy" id="6289"/>
    <lineage>
        <taxon>Eukaryota</taxon>
        <taxon>Metazoa</taxon>
        <taxon>Ecdysozoa</taxon>
        <taxon>Nematoda</taxon>
        <taxon>Chromadorea</taxon>
        <taxon>Rhabditida</taxon>
        <taxon>Rhabditina</taxon>
        <taxon>Rhabditomorpha</taxon>
        <taxon>Strongyloidea</taxon>
        <taxon>Trichostrongylidae</taxon>
        <taxon>Haemonchus</taxon>
    </lineage>
</organism>
<dbReference type="WBParaSite" id="HCON_00173540-00001">
    <property type="protein sequence ID" value="HCON_00173540-00001"/>
    <property type="gene ID" value="HCON_00173540"/>
</dbReference>
<sequence>MVKSSSGEDSKRYVALFTCLVTSLVHLEVAMDLSARSFIFTLKRFIARRGIPLKITSDNGTNFQLTESILYQNRNHEEDSRLSLFRAEHRITWNFIPPSSPWMGGVWERMVGTVKRSMQKTVGRRKLTDELLHTTLYEVESIVNSRPITTIGDQDSPCEALRPIDFIYKVVRHGTTQLTSGDHER</sequence>
<reference evidence="3" key="1">
    <citation type="submission" date="2020-12" db="UniProtKB">
        <authorList>
            <consortium name="WormBaseParasite"/>
        </authorList>
    </citation>
    <scope>IDENTIFICATION</scope>
    <source>
        <strain evidence="3">MHco3</strain>
    </source>
</reference>
<evidence type="ECO:0000313" key="3">
    <source>
        <dbReference type="WBParaSite" id="HCON_00173540-00001"/>
    </source>
</evidence>
<evidence type="ECO:0000313" key="2">
    <source>
        <dbReference type="Proteomes" id="UP000025227"/>
    </source>
</evidence>
<name>A0A7I4Z512_HAECO</name>
<protein>
    <submittedName>
        <fullName evidence="3">Integrase catalytic domain-containing protein</fullName>
    </submittedName>
</protein>
<dbReference type="Proteomes" id="UP000025227">
    <property type="component" value="Unplaced"/>
</dbReference>
<dbReference type="AlphaFoldDB" id="A0A7I4Z512"/>
<dbReference type="PANTHER" id="PTHR47331:SF1">
    <property type="entry name" value="GAG-LIKE PROTEIN"/>
    <property type="match status" value="1"/>
</dbReference>
<dbReference type="InterPro" id="IPR036397">
    <property type="entry name" value="RNaseH_sf"/>
</dbReference>
<feature type="domain" description="Integrase catalytic" evidence="1">
    <location>
        <begin position="1"/>
        <end position="165"/>
    </location>
</feature>